<sequence length="100" mass="11584">MPLEVYLSQIDRVRTVSDPGMLDTLFLRRARRTVKHDATFSLDNRLYEVSETFAGQEVEIRDYEHRVHIYEDGKAVAEAKAVVFADNAHVKRDRPAFSFV</sequence>
<protein>
    <submittedName>
        <fullName evidence="2">Mu transposase C-terminal domain-containing protein</fullName>
    </submittedName>
</protein>
<accession>A0ABT4QCY4</accession>
<comment type="caution">
    <text evidence="2">The sequence shown here is derived from an EMBL/GenBank/DDBJ whole genome shotgun (WGS) entry which is preliminary data.</text>
</comment>
<dbReference type="Proteomes" id="UP001527882">
    <property type="component" value="Unassembled WGS sequence"/>
</dbReference>
<keyword evidence="3" id="KW-1185">Reference proteome</keyword>
<dbReference type="EMBL" id="JAQAGZ010000013">
    <property type="protein sequence ID" value="MCZ8514743.1"/>
    <property type="molecule type" value="Genomic_DNA"/>
</dbReference>
<evidence type="ECO:0000259" key="1">
    <source>
        <dbReference type="Pfam" id="PF22483"/>
    </source>
</evidence>
<evidence type="ECO:0000313" key="3">
    <source>
        <dbReference type="Proteomes" id="UP001527882"/>
    </source>
</evidence>
<evidence type="ECO:0000313" key="2">
    <source>
        <dbReference type="EMBL" id="MCZ8514743.1"/>
    </source>
</evidence>
<feature type="domain" description="Transposase for insertion sequence element IS21-like C-terminal" evidence="1">
    <location>
        <begin position="28"/>
        <end position="78"/>
    </location>
</feature>
<reference evidence="2 3" key="1">
    <citation type="submission" date="2022-12" db="EMBL/GenBank/DDBJ databases">
        <title>Draft genome sequence of Paenibacillus sp. dW9.</title>
        <authorList>
            <person name="Choi E.-W."/>
            <person name="Kim D.-U."/>
        </authorList>
    </citation>
    <scope>NUCLEOTIDE SEQUENCE [LARGE SCALE GENOMIC DNA]</scope>
    <source>
        <strain evidence="3">dW9</strain>
    </source>
</reference>
<proteinExistence type="predicted"/>
<gene>
    <name evidence="2" type="ORF">O9H85_20405</name>
</gene>
<dbReference type="Pfam" id="PF22483">
    <property type="entry name" value="Mu-transpos_C_2"/>
    <property type="match status" value="1"/>
</dbReference>
<dbReference type="InterPro" id="IPR054353">
    <property type="entry name" value="IstA-like_C"/>
</dbReference>
<name>A0ABT4QCY4_9BACL</name>
<dbReference type="RefSeq" id="WP_269883263.1">
    <property type="nucleotide sequence ID" value="NZ_JAQAGZ010000013.1"/>
</dbReference>
<organism evidence="2 3">
    <name type="scientific">Paenibacillus gyeongsangnamensis</name>
    <dbReference type="NCBI Taxonomy" id="3388067"/>
    <lineage>
        <taxon>Bacteria</taxon>
        <taxon>Bacillati</taxon>
        <taxon>Bacillota</taxon>
        <taxon>Bacilli</taxon>
        <taxon>Bacillales</taxon>
        <taxon>Paenibacillaceae</taxon>
        <taxon>Paenibacillus</taxon>
    </lineage>
</organism>